<evidence type="ECO:0000256" key="1">
    <source>
        <dbReference type="ARBA" id="ARBA00001966"/>
    </source>
</evidence>
<dbReference type="GO" id="GO:0005737">
    <property type="term" value="C:cytoplasm"/>
    <property type="evidence" value="ECO:0007669"/>
    <property type="project" value="TreeGrafter"/>
</dbReference>
<dbReference type="GO" id="GO:0005634">
    <property type="term" value="C:nucleus"/>
    <property type="evidence" value="ECO:0007669"/>
    <property type="project" value="UniProtKB-SubCell"/>
</dbReference>
<comment type="catalytic activity">
    <reaction evidence="19 20">
        <text>ATP + H2O = ADP + phosphate + H(+)</text>
        <dbReference type="Rhea" id="RHEA:13065"/>
        <dbReference type="ChEBI" id="CHEBI:15377"/>
        <dbReference type="ChEBI" id="CHEBI:15378"/>
        <dbReference type="ChEBI" id="CHEBI:30616"/>
        <dbReference type="ChEBI" id="CHEBI:43474"/>
        <dbReference type="ChEBI" id="CHEBI:456216"/>
        <dbReference type="EC" id="3.6.4.12"/>
    </reaction>
</comment>
<dbReference type="FunFam" id="3.90.320.10:FF:000001">
    <property type="entry name" value="DNA replication helicase Dna2"/>
    <property type="match status" value="1"/>
</dbReference>
<evidence type="ECO:0000256" key="15">
    <source>
        <dbReference type="ARBA" id="ARBA00023125"/>
    </source>
</evidence>
<keyword evidence="15 20" id="KW-0238">DNA-binding</keyword>
<organism evidence="25">
    <name type="scientific">Salix viminalis</name>
    <name type="common">Common osier</name>
    <name type="synonym">Basket willow</name>
    <dbReference type="NCBI Taxonomy" id="40686"/>
    <lineage>
        <taxon>Eukaryota</taxon>
        <taxon>Viridiplantae</taxon>
        <taxon>Streptophyta</taxon>
        <taxon>Embryophyta</taxon>
        <taxon>Tracheophyta</taxon>
        <taxon>Spermatophyta</taxon>
        <taxon>Magnoliopsida</taxon>
        <taxon>eudicotyledons</taxon>
        <taxon>Gunneridae</taxon>
        <taxon>Pentapetalae</taxon>
        <taxon>rosids</taxon>
        <taxon>fabids</taxon>
        <taxon>Malpighiales</taxon>
        <taxon>Salicaceae</taxon>
        <taxon>Saliceae</taxon>
        <taxon>Salix</taxon>
    </lineage>
</organism>
<evidence type="ECO:0000256" key="12">
    <source>
        <dbReference type="ARBA" id="ARBA00022840"/>
    </source>
</evidence>
<keyword evidence="16 20" id="KW-0234">DNA repair</keyword>
<dbReference type="PANTHER" id="PTHR10887:SF433">
    <property type="entry name" value="DNA REPLICATION ATP-DEPENDENT HELICASE_NUCLEASE DNA2"/>
    <property type="match status" value="1"/>
</dbReference>
<dbReference type="GO" id="GO:0033567">
    <property type="term" value="P:DNA replication, Okazaki fragment processing"/>
    <property type="evidence" value="ECO:0007669"/>
    <property type="project" value="UniProtKB-UniRule"/>
</dbReference>
<dbReference type="GO" id="GO:0046872">
    <property type="term" value="F:metal ion binding"/>
    <property type="evidence" value="ECO:0007669"/>
    <property type="project" value="UniProtKB-UniRule"/>
</dbReference>
<accession>A0A6N2KD58</accession>
<evidence type="ECO:0000256" key="10">
    <source>
        <dbReference type="ARBA" id="ARBA00022801"/>
    </source>
</evidence>
<evidence type="ECO:0000256" key="14">
    <source>
        <dbReference type="ARBA" id="ARBA00023014"/>
    </source>
</evidence>
<dbReference type="Gene3D" id="3.40.50.300">
    <property type="entry name" value="P-loop containing nucleotide triphosphate hydrolases"/>
    <property type="match status" value="2"/>
</dbReference>
<dbReference type="Pfam" id="PF13087">
    <property type="entry name" value="AAA_12"/>
    <property type="match status" value="1"/>
</dbReference>
<feature type="region of interest" description="Disordered" evidence="21">
    <location>
        <begin position="1"/>
        <end position="39"/>
    </location>
</feature>
<evidence type="ECO:0000256" key="11">
    <source>
        <dbReference type="ARBA" id="ARBA00022806"/>
    </source>
</evidence>
<reference evidence="25" key="1">
    <citation type="submission" date="2019-03" db="EMBL/GenBank/DDBJ databases">
        <authorList>
            <person name="Mank J."/>
            <person name="Almeida P."/>
        </authorList>
    </citation>
    <scope>NUCLEOTIDE SEQUENCE</scope>
    <source>
        <strain evidence="25">78183</strain>
    </source>
</reference>
<evidence type="ECO:0000259" key="23">
    <source>
        <dbReference type="Pfam" id="PF13086"/>
    </source>
</evidence>
<dbReference type="GO" id="GO:0051539">
    <property type="term" value="F:4 iron, 4 sulfur cluster binding"/>
    <property type="evidence" value="ECO:0007669"/>
    <property type="project" value="UniProtKB-UniRule"/>
</dbReference>
<dbReference type="CDD" id="cd18041">
    <property type="entry name" value="DEXXQc_DNA2"/>
    <property type="match status" value="1"/>
</dbReference>
<evidence type="ECO:0000256" key="9">
    <source>
        <dbReference type="ARBA" id="ARBA00022763"/>
    </source>
</evidence>
<feature type="domain" description="DNA2/NAM7 helicase-like C-terminal" evidence="24">
    <location>
        <begin position="1238"/>
        <end position="1438"/>
    </location>
</feature>
<evidence type="ECO:0000313" key="25">
    <source>
        <dbReference type="EMBL" id="VFU26324.1"/>
    </source>
</evidence>
<comment type="cofactor">
    <cofactor evidence="1">
        <name>[4Fe-4S] cluster</name>
        <dbReference type="ChEBI" id="CHEBI:49883"/>
    </cofactor>
</comment>
<keyword evidence="10 20" id="KW-0378">Hydrolase</keyword>
<dbReference type="GO" id="GO:0006281">
    <property type="term" value="P:DNA repair"/>
    <property type="evidence" value="ECO:0007669"/>
    <property type="project" value="UniProtKB-KW"/>
</dbReference>
<keyword evidence="11 20" id="KW-0347">Helicase</keyword>
<feature type="domain" description="DNA2/NAM7 helicase helicase" evidence="23">
    <location>
        <begin position="1057"/>
        <end position="1150"/>
    </location>
</feature>
<dbReference type="InterPro" id="IPR026851">
    <property type="entry name" value="Dna2/JHS1_DEXXQ-box"/>
</dbReference>
<proteinExistence type="inferred from homology"/>
<dbReference type="GO" id="GO:0017116">
    <property type="term" value="F:single-stranded DNA helicase activity"/>
    <property type="evidence" value="ECO:0007669"/>
    <property type="project" value="UniProtKB-UniRule"/>
</dbReference>
<feature type="compositionally biased region" description="Low complexity" evidence="21">
    <location>
        <begin position="69"/>
        <end position="80"/>
    </location>
</feature>
<evidence type="ECO:0000256" key="6">
    <source>
        <dbReference type="ARBA" id="ARBA00022722"/>
    </source>
</evidence>
<keyword evidence="8 20" id="KW-0547">Nucleotide-binding</keyword>
<dbReference type="SUPFAM" id="SSF52540">
    <property type="entry name" value="P-loop containing nucleoside triphosphate hydrolases"/>
    <property type="match status" value="1"/>
</dbReference>
<dbReference type="InterPro" id="IPR041677">
    <property type="entry name" value="DNA2/NAM7_AAA_11"/>
</dbReference>
<evidence type="ECO:0000256" key="2">
    <source>
        <dbReference type="ARBA" id="ARBA00007913"/>
    </source>
</evidence>
<dbReference type="InterPro" id="IPR041679">
    <property type="entry name" value="DNA2/NAM7-like_C"/>
</dbReference>
<comment type="similarity">
    <text evidence="2 20">Belongs to the DNA2/NAM7 helicase family.</text>
</comment>
<sequence>MPPKKKSKSSSSSTSSAKKNHENSQQQQQQQQPPSKFGIQHFFNLHTQNALSLSQNPQPRPTPIPKTLSSNPNVAPPSNSHHLDADDNMMDVSPEITKSVSLQRFKFSPGMLIKQSQDDGGDEVTWKISPISSGTADKVDKQLPSSIWKGADSSLVPLSTVGLKRVNPCQDVNLTDVNCSLADRQSPFRTPPSLSLSNCHEKLSNVTECNGTSDQLGQRQHKKALLELLDQVEDAISVEDSEPTAVNSFKTQDGNGYDMASNAGSLAKEAAIDPPESVAVPLSNYNFLVLEVSEKLRLADSSGAQCPYKALRLLNEQSGEERTVYLWGVWFYSVIAPGDTVNVIGEFDDQGKCDVDSDNNLLIVHPDILVSGTRVAGSFICPRRTVLDERLKCSEHSTAALIGTLLHQIFQAGLMQDNPTINFLEEYARIVLRKNIESLHACGVNENDIFNTLVEAIPKLINWTNLFKDSQDSKAPIIDFGFDDGLKKLRISELLRGPRLAKTVSVERKVNSSNAKLQQCYARQLIGDHERSELVHDILPLLRLSFEVPSLLSSRRTYKNASLRFGKGLVPITPIFVQIFFETKKEFERSFLLQNASIQCYVFKAFSGVDFKHIKRDVALIPPRLLATGAIYGLAVTSEVIDIEEMAWAPKYGLKGMIDASVRVKVESGKNKADEKIVPLEFKTGKVSNGQASIWSLLKIASMEHVAQVILYTLLMSERYLKHIDSGLLYYLQSDQTRGIKVQRSDVVGLIMRRNDLANDILKASRTQQLPPMLQSLNMCRSCRHLDVCTIYHKVHGGSKESSGLGDLFDSHVHHLTTAHYVFLRRWDQLIDLEAKETQLVKNRIWRPHKLKSDNSTSCFSSVVLDTSDRVPYQKSLKDNRFIYRFVHKKVPLHDVHASGGEPSSFPSSAEDFDYTLKSGDYVLPFGFKANSNAIVESSFDISIISTKFGHQTVASGFITDISQSYVSVSFPKRLRLPSSNSSSEAHDLFREVWQIDKDEFMTSFSVMRFNLVQLFLQSEQSSHLRKMIVDLEAPRFDSGCIFSQDPALSYIWSVKNLNGDQRRAILKILTAKDYALILGMPGTGKTSTLVHAVKAMLMRGASILLTSYTNSAIDNLLIKLKAQGIDFLRIGRQEVVHEEVRANCVLELMTAMDVHSVEDIKLRLEQVKVVAVTCLGISSPLLANKKFDVCIMDEAGQITLPIALGPLMFASKFVLVGDHYQLPPLVQSIEARENGMGMSLFCRLSEAHPQAISALQSQYRMCQDIMELSNALIYGDRLRCGSSEIANARLEFSGLQSSSSWLKEVLNPGRPVVFINTDMLPAYEAKDSKTVNNPIEAYIVAEVTKELLNNGIVGDDIGIITPYNSQANLIRTAVNITSVEIHTIDKYQGRDKECILVSFVRSSENPRNCTSSLLGDWHRINVALTRAKKKLIFVGSCKTLSKVPLLKLLVEKVEEKSSIFSVSKIDINYKEHKGELKRCSHIR</sequence>
<dbReference type="GO" id="GO:0071932">
    <property type="term" value="P:replication fork reversal"/>
    <property type="evidence" value="ECO:0007669"/>
    <property type="project" value="TreeGrafter"/>
</dbReference>
<feature type="domain" description="DNA replication factor Dna2 N-terminal" evidence="22">
    <location>
        <begin position="316"/>
        <end position="495"/>
    </location>
</feature>
<evidence type="ECO:0000256" key="16">
    <source>
        <dbReference type="ARBA" id="ARBA00023204"/>
    </source>
</evidence>
<dbReference type="InterPro" id="IPR045055">
    <property type="entry name" value="DNA2/NAM7-like"/>
</dbReference>
<dbReference type="EC" id="3.1.-.-" evidence="20"/>
<dbReference type="FunFam" id="3.40.50.300:FF:001490">
    <property type="entry name" value="DNA replication helicase"/>
    <property type="match status" value="1"/>
</dbReference>
<evidence type="ECO:0000256" key="8">
    <source>
        <dbReference type="ARBA" id="ARBA00022741"/>
    </source>
</evidence>
<dbReference type="EMBL" id="CAADRP010000291">
    <property type="protein sequence ID" value="VFU26324.1"/>
    <property type="molecule type" value="Genomic_DNA"/>
</dbReference>
<dbReference type="Gene3D" id="3.90.320.10">
    <property type="match status" value="1"/>
</dbReference>
<evidence type="ECO:0000256" key="18">
    <source>
        <dbReference type="ARBA" id="ARBA00023268"/>
    </source>
</evidence>
<dbReference type="InterPro" id="IPR014808">
    <property type="entry name" value="DNA_replication_fac_Dna2_N"/>
</dbReference>
<keyword evidence="9 20" id="KW-0227">DNA damage</keyword>
<evidence type="ECO:0000256" key="3">
    <source>
        <dbReference type="ARBA" id="ARBA00022454"/>
    </source>
</evidence>
<evidence type="ECO:0000256" key="13">
    <source>
        <dbReference type="ARBA" id="ARBA00023004"/>
    </source>
</evidence>
<dbReference type="InterPro" id="IPR011604">
    <property type="entry name" value="PDDEXK-like_dom_sf"/>
</dbReference>
<keyword evidence="4 20" id="KW-0004">4Fe-4S</keyword>
<dbReference type="EC" id="3.6.4.12" evidence="20"/>
<protein>
    <recommendedName>
        <fullName evidence="20">DNA replication ATP-dependent helicase/nuclease</fullName>
        <ecNumber evidence="20">3.1.-.-</ecNumber>
        <ecNumber evidence="20">3.6.4.12</ecNumber>
    </recommendedName>
</protein>
<dbReference type="GO" id="GO:0017108">
    <property type="term" value="F:5'-flap endonuclease activity"/>
    <property type="evidence" value="ECO:0007669"/>
    <property type="project" value="UniProtKB-UniRule"/>
</dbReference>
<evidence type="ECO:0000256" key="19">
    <source>
        <dbReference type="ARBA" id="ARBA00047995"/>
    </source>
</evidence>
<dbReference type="GO" id="GO:0005524">
    <property type="term" value="F:ATP binding"/>
    <property type="evidence" value="ECO:0007669"/>
    <property type="project" value="UniProtKB-UniRule"/>
</dbReference>
<keyword evidence="7 20" id="KW-0479">Metal-binding</keyword>
<dbReference type="Pfam" id="PF13086">
    <property type="entry name" value="AAA_11"/>
    <property type="match status" value="2"/>
</dbReference>
<keyword evidence="6 20" id="KW-0540">Nuclease</keyword>
<evidence type="ECO:0000256" key="17">
    <source>
        <dbReference type="ARBA" id="ARBA00023242"/>
    </source>
</evidence>
<gene>
    <name evidence="25" type="ORF">SVIM_LOCUS68322</name>
</gene>
<dbReference type="GO" id="GO:0005694">
    <property type="term" value="C:chromosome"/>
    <property type="evidence" value="ECO:0007669"/>
    <property type="project" value="UniProtKB-SubCell"/>
</dbReference>
<evidence type="ECO:0000256" key="7">
    <source>
        <dbReference type="ARBA" id="ARBA00022723"/>
    </source>
</evidence>
<name>A0A6N2KD58_SALVM</name>
<keyword evidence="3 20" id="KW-0158">Chromosome</keyword>
<keyword evidence="12 20" id="KW-0067">ATP-binding</keyword>
<keyword evidence="5 20" id="KW-0235">DNA replication</keyword>
<dbReference type="InterPro" id="IPR027417">
    <property type="entry name" value="P-loop_NTPase"/>
</dbReference>
<evidence type="ECO:0000256" key="4">
    <source>
        <dbReference type="ARBA" id="ARBA00022485"/>
    </source>
</evidence>
<keyword evidence="14 20" id="KW-0411">Iron-sulfur</keyword>
<dbReference type="FunFam" id="3.40.50.300:FF:001170">
    <property type="entry name" value="DNA replication helicase Dna2"/>
    <property type="match status" value="1"/>
</dbReference>
<keyword evidence="18 20" id="KW-0511">Multifunctional enzyme</keyword>
<feature type="domain" description="DNA2/NAM7 helicase helicase" evidence="23">
    <location>
        <begin position="1162"/>
        <end position="1229"/>
    </location>
</feature>
<feature type="region of interest" description="Disordered" evidence="21">
    <location>
        <begin position="52"/>
        <end position="87"/>
    </location>
</feature>
<dbReference type="PANTHER" id="PTHR10887">
    <property type="entry name" value="DNA2/NAM7 HELICASE FAMILY"/>
    <property type="match status" value="1"/>
</dbReference>
<dbReference type="GO" id="GO:0003677">
    <property type="term" value="F:DNA binding"/>
    <property type="evidence" value="ECO:0007669"/>
    <property type="project" value="UniProtKB-UniRule"/>
</dbReference>
<keyword evidence="13 20" id="KW-0408">Iron</keyword>
<comment type="function">
    <text evidence="20">Key enzyme involved in DNA replication and DNA repair. Involved in Okazaki fragments processing by cleaving long flaps that escape FEN1: flaps that are longer than 27 nucleotides are coated by replication protein A complex (RPA), leading to recruit DNA2 which cleaves the flap until it is too short to bind RPA and becomes a substrate for FEN1. Also involved in 5'-end resection of DNA during double-strand break (DSB) repair by mediating the cleavage of 5'-ssDNA.</text>
</comment>
<evidence type="ECO:0000256" key="21">
    <source>
        <dbReference type="SAM" id="MobiDB-lite"/>
    </source>
</evidence>
<dbReference type="CDD" id="cd18808">
    <property type="entry name" value="SF1_C_Upf1"/>
    <property type="match status" value="1"/>
</dbReference>
<comment type="subcellular location">
    <subcellularLocation>
        <location evidence="20">Nucleus</location>
    </subcellularLocation>
    <subcellularLocation>
        <location evidence="20">Chromosome</location>
    </subcellularLocation>
</comment>
<dbReference type="Pfam" id="PF08696">
    <property type="entry name" value="Dna2"/>
    <property type="match status" value="2"/>
</dbReference>
<evidence type="ECO:0000256" key="5">
    <source>
        <dbReference type="ARBA" id="ARBA00022705"/>
    </source>
</evidence>
<keyword evidence="17 20" id="KW-0539">Nucleus</keyword>
<feature type="domain" description="DNA replication factor Dna2 N-terminal" evidence="22">
    <location>
        <begin position="638"/>
        <end position="664"/>
    </location>
</feature>
<dbReference type="InterPro" id="IPR047187">
    <property type="entry name" value="SF1_C_Upf1"/>
</dbReference>
<evidence type="ECO:0000259" key="24">
    <source>
        <dbReference type="Pfam" id="PF13087"/>
    </source>
</evidence>
<evidence type="ECO:0000256" key="20">
    <source>
        <dbReference type="RuleBase" id="RU367041"/>
    </source>
</evidence>
<evidence type="ECO:0000259" key="22">
    <source>
        <dbReference type="Pfam" id="PF08696"/>
    </source>
</evidence>